<dbReference type="InterPro" id="IPR042376">
    <property type="entry name" value="MED26"/>
</dbReference>
<evidence type="ECO:0000256" key="1">
    <source>
        <dbReference type="ARBA" id="ARBA00004123"/>
    </source>
</evidence>
<protein>
    <recommendedName>
        <fullName evidence="3">Mediator of RNA polymerase II transcription subunit 26</fullName>
    </recommendedName>
    <alternativeName>
        <fullName evidence="8">Mediator complex subunit 26</fullName>
    </alternativeName>
</protein>
<evidence type="ECO:0000256" key="10">
    <source>
        <dbReference type="SAM" id="MobiDB-lite"/>
    </source>
</evidence>
<dbReference type="Gene3D" id="1.20.930.10">
    <property type="entry name" value="Conserved domain common to transcription factors TFIIS, elongin A, CRSP70"/>
    <property type="match status" value="1"/>
</dbReference>
<comment type="subcellular location">
    <subcellularLocation>
        <location evidence="1 9">Nucleus</location>
    </subcellularLocation>
</comment>
<gene>
    <name evidence="12" type="ORF">QYM36_001640</name>
</gene>
<dbReference type="SMART" id="SM00509">
    <property type="entry name" value="TFS2N"/>
    <property type="match status" value="1"/>
</dbReference>
<evidence type="ECO:0000256" key="3">
    <source>
        <dbReference type="ARBA" id="ARBA00019686"/>
    </source>
</evidence>
<sequence>MQKTVIGLRDRLLQALDSDNNVVDMQLALEVISLLEVTPITREALEATRLGKHINELRKKTTNENLAKRAKDLIRKWRDMFAKSPHENGIKTIPSSPMLQRPPPDTVVSVVLSPALRRPASSPALNNKFVVSPPSDSLGSSASLSPGLTISGQSSRSATPGLVTSVVASKSLSPGPGRPSSVTRLDANLNSVNISSYAPQTVPVKTAAITSKRSRKEDDYEAPLSKRIRVVSPRLPSASVISPRVNGDTKEAEIKPEVERKPKLPKVKTTQQLIEEMALRTGSPGLVFPKDPSPVIIVDEEPEIVIPDAGTISVEEEKPLPRRQETVEDILAKLPPIDYSLREEMLKTLDHYHQPPADDNLVDIRLKEEEAVKEKRPPVDDRFLHQCLSENVESVNGNTDSSKNFHKWDETYSVETLNGDLLIWPYVTI</sequence>
<dbReference type="PROSITE" id="PS51319">
    <property type="entry name" value="TFIIS_N"/>
    <property type="match status" value="1"/>
</dbReference>
<evidence type="ECO:0000256" key="9">
    <source>
        <dbReference type="PROSITE-ProRule" id="PRU00649"/>
    </source>
</evidence>
<comment type="caution">
    <text evidence="12">The sequence shown here is derived from an EMBL/GenBank/DDBJ whole genome shotgun (WGS) entry which is preliminary data.</text>
</comment>
<dbReference type="InterPro" id="IPR035441">
    <property type="entry name" value="TFIIS/LEDGF_dom_sf"/>
</dbReference>
<evidence type="ECO:0000256" key="7">
    <source>
        <dbReference type="ARBA" id="ARBA00023242"/>
    </source>
</evidence>
<organism evidence="12 13">
    <name type="scientific">Artemia franciscana</name>
    <name type="common">Brine shrimp</name>
    <name type="synonym">Artemia sanfranciscana</name>
    <dbReference type="NCBI Taxonomy" id="6661"/>
    <lineage>
        <taxon>Eukaryota</taxon>
        <taxon>Metazoa</taxon>
        <taxon>Ecdysozoa</taxon>
        <taxon>Arthropoda</taxon>
        <taxon>Crustacea</taxon>
        <taxon>Branchiopoda</taxon>
        <taxon>Anostraca</taxon>
        <taxon>Artemiidae</taxon>
        <taxon>Artemia</taxon>
    </lineage>
</organism>
<dbReference type="GO" id="GO:0070847">
    <property type="term" value="C:core mediator complex"/>
    <property type="evidence" value="ECO:0007669"/>
    <property type="project" value="TreeGrafter"/>
</dbReference>
<dbReference type="PANTHER" id="PTHR15201:SF1">
    <property type="entry name" value="MEDIATOR OF RNA POLYMERASE II TRANSCRIPTION SUBUNIT 26"/>
    <property type="match status" value="1"/>
</dbReference>
<evidence type="ECO:0000256" key="4">
    <source>
        <dbReference type="ARBA" id="ARBA00023015"/>
    </source>
</evidence>
<evidence type="ECO:0000256" key="6">
    <source>
        <dbReference type="ARBA" id="ARBA00023163"/>
    </source>
</evidence>
<evidence type="ECO:0000256" key="8">
    <source>
        <dbReference type="ARBA" id="ARBA00031968"/>
    </source>
</evidence>
<dbReference type="AlphaFoldDB" id="A0AA88I6W3"/>
<dbReference type="GO" id="GO:0003712">
    <property type="term" value="F:transcription coregulator activity"/>
    <property type="evidence" value="ECO:0007669"/>
    <property type="project" value="TreeGrafter"/>
</dbReference>
<feature type="region of interest" description="Disordered" evidence="10">
    <location>
        <begin position="85"/>
        <end position="105"/>
    </location>
</feature>
<keyword evidence="13" id="KW-1185">Reference proteome</keyword>
<evidence type="ECO:0000313" key="13">
    <source>
        <dbReference type="Proteomes" id="UP001187531"/>
    </source>
</evidence>
<dbReference type="GO" id="GO:0010628">
    <property type="term" value="P:positive regulation of gene expression"/>
    <property type="evidence" value="ECO:0007669"/>
    <property type="project" value="TreeGrafter"/>
</dbReference>
<proteinExistence type="inferred from homology"/>
<feature type="region of interest" description="Disordered" evidence="10">
    <location>
        <begin position="124"/>
        <end position="160"/>
    </location>
</feature>
<feature type="domain" description="TFIIS N-terminal" evidence="11">
    <location>
        <begin position="1"/>
        <end position="84"/>
    </location>
</feature>
<dbReference type="EMBL" id="JAVRJZ010000003">
    <property type="protein sequence ID" value="KAK2725260.1"/>
    <property type="molecule type" value="Genomic_DNA"/>
</dbReference>
<dbReference type="SUPFAM" id="SSF47676">
    <property type="entry name" value="Conserved domain common to transcription factors TFIIS, elongin A, CRSP70"/>
    <property type="match status" value="1"/>
</dbReference>
<dbReference type="GO" id="GO:0016592">
    <property type="term" value="C:mediator complex"/>
    <property type="evidence" value="ECO:0007669"/>
    <property type="project" value="InterPro"/>
</dbReference>
<dbReference type="PANTHER" id="PTHR15201">
    <property type="entry name" value="CRSP70"/>
    <property type="match status" value="1"/>
</dbReference>
<dbReference type="InterPro" id="IPR003617">
    <property type="entry name" value="TFIIS/CRSP70_N_sub"/>
</dbReference>
<dbReference type="Pfam" id="PF08711">
    <property type="entry name" value="Med26"/>
    <property type="match status" value="1"/>
</dbReference>
<comment type="similarity">
    <text evidence="2">Belongs to the Mediator complex subunit 26 family.</text>
</comment>
<dbReference type="CDD" id="cd00183">
    <property type="entry name" value="TFIIS_I"/>
    <property type="match status" value="1"/>
</dbReference>
<evidence type="ECO:0000313" key="12">
    <source>
        <dbReference type="EMBL" id="KAK2725260.1"/>
    </source>
</evidence>
<accession>A0AA88I6W3</accession>
<dbReference type="GO" id="GO:0006357">
    <property type="term" value="P:regulation of transcription by RNA polymerase II"/>
    <property type="evidence" value="ECO:0007669"/>
    <property type="project" value="InterPro"/>
</dbReference>
<evidence type="ECO:0000256" key="5">
    <source>
        <dbReference type="ARBA" id="ARBA00023159"/>
    </source>
</evidence>
<dbReference type="Proteomes" id="UP001187531">
    <property type="component" value="Unassembled WGS sequence"/>
</dbReference>
<name>A0AA88I6W3_ARTSF</name>
<evidence type="ECO:0000259" key="11">
    <source>
        <dbReference type="PROSITE" id="PS51319"/>
    </source>
</evidence>
<keyword evidence="4" id="KW-0805">Transcription regulation</keyword>
<feature type="compositionally biased region" description="Low complexity" evidence="10">
    <location>
        <begin position="132"/>
        <end position="148"/>
    </location>
</feature>
<keyword evidence="6" id="KW-0804">Transcription</keyword>
<keyword evidence="5" id="KW-0010">Activator</keyword>
<evidence type="ECO:0000256" key="2">
    <source>
        <dbReference type="ARBA" id="ARBA00009681"/>
    </source>
</evidence>
<reference evidence="12" key="1">
    <citation type="submission" date="2023-07" db="EMBL/GenBank/DDBJ databases">
        <title>Chromosome-level genome assembly of Artemia franciscana.</title>
        <authorList>
            <person name="Jo E."/>
        </authorList>
    </citation>
    <scope>NUCLEOTIDE SEQUENCE</scope>
    <source>
        <tissue evidence="12">Whole body</tissue>
    </source>
</reference>
<keyword evidence="7 9" id="KW-0539">Nucleus</keyword>
<dbReference type="InterPro" id="IPR017923">
    <property type="entry name" value="TFIIS_N"/>
</dbReference>